<dbReference type="GO" id="GO:0031175">
    <property type="term" value="P:neuron projection development"/>
    <property type="evidence" value="ECO:0007669"/>
    <property type="project" value="TreeGrafter"/>
</dbReference>
<dbReference type="STRING" id="6526.A0A2C9LT24"/>
<dbReference type="InterPro" id="IPR051374">
    <property type="entry name" value="Ataxin-10/CTR86_families"/>
</dbReference>
<proteinExistence type="predicted"/>
<dbReference type="KEGG" id="bgt:106072359"/>
<protein>
    <submittedName>
        <fullName evidence="2">Uncharacterized protein</fullName>
    </submittedName>
</protein>
<evidence type="ECO:0000313" key="2">
    <source>
        <dbReference type="EnsemblMetazoa" id="BGLB034671-PA"/>
    </source>
</evidence>
<dbReference type="PANTHER" id="PTHR13255">
    <property type="entry name" value="ATAXIN-10"/>
    <property type="match status" value="1"/>
</dbReference>
<dbReference type="GO" id="GO:0005829">
    <property type="term" value="C:cytosol"/>
    <property type="evidence" value="ECO:0007669"/>
    <property type="project" value="TreeGrafter"/>
</dbReference>
<keyword evidence="1" id="KW-0472">Membrane</keyword>
<dbReference type="Proteomes" id="UP000076420">
    <property type="component" value="Unassembled WGS sequence"/>
</dbReference>
<feature type="transmembrane region" description="Helical" evidence="1">
    <location>
        <begin position="6"/>
        <end position="28"/>
    </location>
</feature>
<evidence type="ECO:0000313" key="3">
    <source>
        <dbReference type="Proteomes" id="UP000076420"/>
    </source>
</evidence>
<name>A0A2C9LT24_BIOGL</name>
<dbReference type="VEuPathDB" id="VectorBase:BGLAX_047253"/>
<evidence type="ECO:0000256" key="1">
    <source>
        <dbReference type="SAM" id="Phobius"/>
    </source>
</evidence>
<organism evidence="2 3">
    <name type="scientific">Biomphalaria glabrata</name>
    <name type="common">Bloodfluke planorb</name>
    <name type="synonym">Freshwater snail</name>
    <dbReference type="NCBI Taxonomy" id="6526"/>
    <lineage>
        <taxon>Eukaryota</taxon>
        <taxon>Metazoa</taxon>
        <taxon>Spiralia</taxon>
        <taxon>Lophotrochozoa</taxon>
        <taxon>Mollusca</taxon>
        <taxon>Gastropoda</taxon>
        <taxon>Heterobranchia</taxon>
        <taxon>Euthyneura</taxon>
        <taxon>Panpulmonata</taxon>
        <taxon>Hygrophila</taxon>
        <taxon>Lymnaeoidea</taxon>
        <taxon>Planorbidae</taxon>
        <taxon>Biomphalaria</taxon>
    </lineage>
</organism>
<sequence length="125" mass="14045">MLVLFEVYSFMCCCCFIFHFVQMALVIAKELELLSIAAQHQTIYPSIQQDTELLVCAINLLRSINDIGKSGGNVFSREEKATGVDSIDPHHPVYGLKKDLIRLIANMAYKHRANQDLVNSTIAET</sequence>
<reference evidence="2" key="1">
    <citation type="submission" date="2020-05" db="UniProtKB">
        <authorList>
            <consortium name="EnsemblMetazoa"/>
        </authorList>
    </citation>
    <scope>IDENTIFICATION</scope>
    <source>
        <strain evidence="2">BB02</strain>
    </source>
</reference>
<dbReference type="EnsemblMetazoa" id="BGLB034671-RA">
    <property type="protein sequence ID" value="BGLB034671-PA"/>
    <property type="gene ID" value="BGLB034671"/>
</dbReference>
<dbReference type="VEuPathDB" id="VectorBase:BGLB034671"/>
<gene>
    <name evidence="2" type="primary">106072359</name>
</gene>
<accession>A0A2C9LT24</accession>
<keyword evidence="1" id="KW-0812">Transmembrane</keyword>
<dbReference type="AlphaFoldDB" id="A0A2C9LT24"/>
<keyword evidence="1" id="KW-1133">Transmembrane helix</keyword>
<dbReference type="PANTHER" id="PTHR13255:SF0">
    <property type="entry name" value="ATAXIN-10"/>
    <property type="match status" value="1"/>
</dbReference>